<accession>A0A1H1UXL9</accession>
<keyword evidence="3" id="KW-0503">Monooxygenase</keyword>
<dbReference type="PANTHER" id="PTHR34474:SF2">
    <property type="entry name" value="SIGNAL TRANSDUCTION PROTEIN TRAP"/>
    <property type="match status" value="1"/>
</dbReference>
<keyword evidence="5" id="KW-1185">Reference proteome</keyword>
<evidence type="ECO:0000313" key="4">
    <source>
        <dbReference type="Proteomes" id="UP000243413"/>
    </source>
</evidence>
<dbReference type="STRING" id="472181.SAMN05216271_2697"/>
<gene>
    <name evidence="2" type="ORF">NBRC116187_29310</name>
    <name evidence="3" type="ORF">SAMN05216271_2697</name>
</gene>
<reference evidence="2 5" key="3">
    <citation type="submission" date="2024-04" db="EMBL/GenBank/DDBJ databases">
        <title>Draft genome sequence of Halopseudomonas sabulinigri NBRC 116187.</title>
        <authorList>
            <person name="Miyakawa T."/>
            <person name="Kusuya Y."/>
            <person name="Miura T."/>
        </authorList>
    </citation>
    <scope>NUCLEOTIDE SEQUENCE [LARGE SCALE GENOMIC DNA]</scope>
    <source>
        <strain evidence="2 5">4NH20-0042</strain>
    </source>
</reference>
<dbReference type="InterPro" id="IPR007138">
    <property type="entry name" value="ABM_dom"/>
</dbReference>
<organism evidence="3 4">
    <name type="scientific">Halopseudomonas sabulinigri</name>
    <dbReference type="NCBI Taxonomy" id="472181"/>
    <lineage>
        <taxon>Bacteria</taxon>
        <taxon>Pseudomonadati</taxon>
        <taxon>Pseudomonadota</taxon>
        <taxon>Gammaproteobacteria</taxon>
        <taxon>Pseudomonadales</taxon>
        <taxon>Pseudomonadaceae</taxon>
        <taxon>Halopseudomonas</taxon>
    </lineage>
</organism>
<dbReference type="EMBL" id="BAABWD010000003">
    <property type="protein sequence ID" value="GAA6132571.1"/>
    <property type="molecule type" value="Genomic_DNA"/>
</dbReference>
<dbReference type="PROSITE" id="PS51725">
    <property type="entry name" value="ABM"/>
    <property type="match status" value="1"/>
</dbReference>
<dbReference type="SUPFAM" id="SSF54909">
    <property type="entry name" value="Dimeric alpha+beta barrel"/>
    <property type="match status" value="1"/>
</dbReference>
<feature type="domain" description="ABM" evidence="1">
    <location>
        <begin position="2"/>
        <end position="96"/>
    </location>
</feature>
<evidence type="ECO:0000313" key="3">
    <source>
        <dbReference type="EMBL" id="SDS77328.1"/>
    </source>
</evidence>
<dbReference type="InterPro" id="IPR011008">
    <property type="entry name" value="Dimeric_a/b-barrel"/>
</dbReference>
<dbReference type="Pfam" id="PF03992">
    <property type="entry name" value="ABM"/>
    <property type="match status" value="1"/>
</dbReference>
<dbReference type="RefSeq" id="WP_092287403.1">
    <property type="nucleotide sequence ID" value="NZ_BAABWD010000003.1"/>
</dbReference>
<name>A0A1H1UXL9_9GAMM</name>
<reference evidence="4" key="2">
    <citation type="submission" date="2016-10" db="EMBL/GenBank/DDBJ databases">
        <authorList>
            <person name="Varghese N."/>
            <person name="Submissions S."/>
        </authorList>
    </citation>
    <scope>NUCLEOTIDE SEQUENCE [LARGE SCALE GENOMIC DNA]</scope>
    <source>
        <strain evidence="4">JCM 14963</strain>
    </source>
</reference>
<dbReference type="EMBL" id="LT629763">
    <property type="protein sequence ID" value="SDS77328.1"/>
    <property type="molecule type" value="Genomic_DNA"/>
</dbReference>
<dbReference type="Gene3D" id="3.30.70.100">
    <property type="match status" value="1"/>
</dbReference>
<dbReference type="InterPro" id="IPR050404">
    <property type="entry name" value="Heme-degrading_MO"/>
</dbReference>
<dbReference type="AlphaFoldDB" id="A0A1H1UXL9"/>
<evidence type="ECO:0000313" key="2">
    <source>
        <dbReference type="EMBL" id="GAA6132571.1"/>
    </source>
</evidence>
<keyword evidence="3" id="KW-0560">Oxidoreductase</keyword>
<proteinExistence type="predicted"/>
<dbReference type="Proteomes" id="UP000243413">
    <property type="component" value="Chromosome I"/>
</dbReference>
<evidence type="ECO:0000259" key="1">
    <source>
        <dbReference type="PROSITE" id="PS51725"/>
    </source>
</evidence>
<reference evidence="3" key="1">
    <citation type="submission" date="2016-10" db="EMBL/GenBank/DDBJ databases">
        <authorList>
            <person name="de Groot N.N."/>
        </authorList>
    </citation>
    <scope>NUCLEOTIDE SEQUENCE [LARGE SCALE GENOMIC DNA]</scope>
    <source>
        <strain evidence="3">JCM 14963</strain>
    </source>
</reference>
<dbReference type="PANTHER" id="PTHR34474">
    <property type="entry name" value="SIGNAL TRANSDUCTION PROTEIN TRAP"/>
    <property type="match status" value="1"/>
</dbReference>
<dbReference type="OrthoDB" id="9798115at2"/>
<sequence length="100" mass="11534">MFIAMNRFKIKPGHEQDFIDIWKNRESLLETVPGFRNFNLLQGATTEEHTLFASHATWDSRSAFEAWTHSEAFRAAHANAGSRRDIYLGHPQLETFEAVL</sequence>
<evidence type="ECO:0000313" key="5">
    <source>
        <dbReference type="Proteomes" id="UP001486808"/>
    </source>
</evidence>
<protein>
    <submittedName>
        <fullName evidence="2">Antibiotic biosynthesis monooxygenase</fullName>
    </submittedName>
    <submittedName>
        <fullName evidence="3">Heme-degrading monooxygenase HmoA</fullName>
    </submittedName>
</protein>
<dbReference type="Proteomes" id="UP001486808">
    <property type="component" value="Unassembled WGS sequence"/>
</dbReference>
<dbReference type="GO" id="GO:0004497">
    <property type="term" value="F:monooxygenase activity"/>
    <property type="evidence" value="ECO:0007669"/>
    <property type="project" value="UniProtKB-KW"/>
</dbReference>